<dbReference type="InterPro" id="IPR029151">
    <property type="entry name" value="Sensor-like_sf"/>
</dbReference>
<dbReference type="InterPro" id="IPR029150">
    <property type="entry name" value="dCache_3"/>
</dbReference>
<dbReference type="EMBL" id="JABVCQ010000002">
    <property type="protein sequence ID" value="MBB1124874.1"/>
    <property type="molecule type" value="Genomic_DNA"/>
</dbReference>
<dbReference type="AlphaFoldDB" id="A0A839H5T0"/>
<keyword evidence="4" id="KW-0472">Membrane</keyword>
<dbReference type="Gene3D" id="1.10.287.950">
    <property type="entry name" value="Methyl-accepting chemotaxis protein"/>
    <property type="match status" value="1"/>
</dbReference>
<evidence type="ECO:0000259" key="5">
    <source>
        <dbReference type="PROSITE" id="PS50111"/>
    </source>
</evidence>
<dbReference type="Proteomes" id="UP000548632">
    <property type="component" value="Unassembled WGS sequence"/>
</dbReference>
<dbReference type="GO" id="GO:0006935">
    <property type="term" value="P:chemotaxis"/>
    <property type="evidence" value="ECO:0007669"/>
    <property type="project" value="UniProtKB-ARBA"/>
</dbReference>
<name>A0A839H5T0_9GAMM</name>
<comment type="subcellular location">
    <subcellularLocation>
        <location evidence="1">Membrane</location>
    </subcellularLocation>
</comment>
<evidence type="ECO:0000256" key="2">
    <source>
        <dbReference type="ARBA" id="ARBA00023224"/>
    </source>
</evidence>
<dbReference type="Pfam" id="PF14827">
    <property type="entry name" value="dCache_3"/>
    <property type="match status" value="1"/>
</dbReference>
<protein>
    <recommendedName>
        <fullName evidence="5">Methyl-accepting transducer domain-containing protein</fullName>
    </recommendedName>
</protein>
<dbReference type="PANTHER" id="PTHR32089">
    <property type="entry name" value="METHYL-ACCEPTING CHEMOTAXIS PROTEIN MCPB"/>
    <property type="match status" value="1"/>
</dbReference>
<dbReference type="Gene3D" id="1.20.120.1530">
    <property type="match status" value="1"/>
</dbReference>
<feature type="transmembrane region" description="Helical" evidence="4">
    <location>
        <begin position="294"/>
        <end position="316"/>
    </location>
</feature>
<dbReference type="SMART" id="SM00283">
    <property type="entry name" value="MA"/>
    <property type="match status" value="1"/>
</dbReference>
<dbReference type="RefSeq" id="WP_182581975.1">
    <property type="nucleotide sequence ID" value="NZ_JABVCQ010000002.1"/>
</dbReference>
<dbReference type="Pfam" id="PF00015">
    <property type="entry name" value="MCPsignal"/>
    <property type="match status" value="1"/>
</dbReference>
<evidence type="ECO:0000256" key="3">
    <source>
        <dbReference type="PROSITE-ProRule" id="PRU00284"/>
    </source>
</evidence>
<keyword evidence="4" id="KW-0812">Transmembrane</keyword>
<evidence type="ECO:0000313" key="6">
    <source>
        <dbReference type="EMBL" id="MBB1124874.1"/>
    </source>
</evidence>
<evidence type="ECO:0000256" key="4">
    <source>
        <dbReference type="SAM" id="Phobius"/>
    </source>
</evidence>
<dbReference type="SUPFAM" id="SSF103190">
    <property type="entry name" value="Sensory domain-like"/>
    <property type="match status" value="1"/>
</dbReference>
<organism evidence="6 7">
    <name type="scientific">Thiospirillum jenense</name>
    <dbReference type="NCBI Taxonomy" id="1653858"/>
    <lineage>
        <taxon>Bacteria</taxon>
        <taxon>Pseudomonadati</taxon>
        <taxon>Pseudomonadota</taxon>
        <taxon>Gammaproteobacteria</taxon>
        <taxon>Chromatiales</taxon>
        <taxon>Chromatiaceae</taxon>
        <taxon>Thiospirillum</taxon>
    </lineage>
</organism>
<keyword evidence="4" id="KW-1133">Transmembrane helix</keyword>
<dbReference type="PANTHER" id="PTHR32089:SF112">
    <property type="entry name" value="LYSOZYME-LIKE PROTEIN-RELATED"/>
    <property type="match status" value="1"/>
</dbReference>
<dbReference type="PROSITE" id="PS50111">
    <property type="entry name" value="CHEMOTAXIS_TRANSDUC_2"/>
    <property type="match status" value="1"/>
</dbReference>
<feature type="domain" description="Methyl-accepting transducer" evidence="5">
    <location>
        <begin position="460"/>
        <end position="667"/>
    </location>
</feature>
<evidence type="ECO:0000256" key="1">
    <source>
        <dbReference type="ARBA" id="ARBA00004370"/>
    </source>
</evidence>
<comment type="caution">
    <text evidence="6">The sequence shown here is derived from an EMBL/GenBank/DDBJ whole genome shotgun (WGS) entry which is preliminary data.</text>
</comment>
<sequence>MLHSVRTKVFLLIAGIGCISLVLGVVYSQTVKHSLTQQAIKNHQQKLLAEVKQHLAKKEDIGLTNALAFSANPGIINALSSAHREQAQTVIQAISKLYERNSNFKNIQIHLHDQHLHSFFRSWQPNLYGDNLKPSRSSVVRVQREQKGFVVFELDELGLMLRALVPIFDDKVLVGSLEFLQGLASVSRDLEAEGKFYLVLLNEYTQRAVPKVKNNHQVDQFVVMNNRFFSDATLDFARHLDYEPLLSQGYIVSPEFFATFLPIKDINGTLVGYHIVGEPRRVLQAGIDQTLNIVVSYLMLILGMIIFTVVAVFLGLQTIILRPLLKIKAGLQAFFAYLNHNQTTIAPLNIKQQDELGDIASMIQDNINQTQTTFEHDRRLIAEVEEVVEHVTAGFYAYRVRGSTSHSELEKLKTMLNSMLESANSNFEKILDAILTFAGSDFSTQMNVETHSGKFGTLISSINTLGVSISELIALVQRTGETLQQDAQQLYTAATQLRTATDAQTQVVNSTNCTIEEITTGIRHSDMRIVEMTNQVAGMQSLTQAISDIAGQTNLLALNAAIEAARAGEHGKGFGVVADEVRQLAAKTQMALQEISSNVDNMLTLAKEVRTFSQQQLTQMAAMDGVTEQLAATNQNNHHVAENVYRLSDQITQRVANLVNVSAQTHALKRPLDQVCNIQLVFEINFVKLQFLRMKDTFLEKLSQHTPLKDMQYLPTPLEQWLLRCQGQPMAQNAAWQQLQQINHSQRQTMQALLTQHLQQVGLAGLLPLINRFEEETREMFDKIDRVKTEECRRLNTLFEQQLHDKQPLAGGKPIKKA</sequence>
<dbReference type="Gene3D" id="3.30.450.20">
    <property type="entry name" value="PAS domain"/>
    <property type="match status" value="1"/>
</dbReference>
<dbReference type="SUPFAM" id="SSF58104">
    <property type="entry name" value="Methyl-accepting chemotaxis protein (MCP) signaling domain"/>
    <property type="match status" value="1"/>
</dbReference>
<dbReference type="GO" id="GO:0016020">
    <property type="term" value="C:membrane"/>
    <property type="evidence" value="ECO:0007669"/>
    <property type="project" value="UniProtKB-SubCell"/>
</dbReference>
<proteinExistence type="predicted"/>
<keyword evidence="2 3" id="KW-0807">Transducer</keyword>
<keyword evidence="7" id="KW-1185">Reference proteome</keyword>
<reference evidence="6 7" key="1">
    <citation type="journal article" date="2020" name="Arch. Microbiol.">
        <title>The genome sequence of the giant phototrophic gammaproteobacterium Thiospirillum jenense gives insight into its physiological properties and phylogenetic relationships.</title>
        <authorList>
            <person name="Imhoff J.F."/>
            <person name="Meyer T.E."/>
            <person name="Kyndt J.A."/>
        </authorList>
    </citation>
    <scope>NUCLEOTIDE SEQUENCE [LARGE SCALE GENOMIC DNA]</scope>
    <source>
        <strain evidence="6 7">DSM 216</strain>
    </source>
</reference>
<dbReference type="InterPro" id="IPR004089">
    <property type="entry name" value="MCPsignal_dom"/>
</dbReference>
<evidence type="ECO:0000313" key="7">
    <source>
        <dbReference type="Proteomes" id="UP000548632"/>
    </source>
</evidence>
<dbReference type="GO" id="GO:0007165">
    <property type="term" value="P:signal transduction"/>
    <property type="evidence" value="ECO:0007669"/>
    <property type="project" value="UniProtKB-KW"/>
</dbReference>
<gene>
    <name evidence="6" type="ORF">HUK38_01335</name>
</gene>
<accession>A0A839H5T0</accession>